<evidence type="ECO:0000256" key="1">
    <source>
        <dbReference type="SAM" id="MobiDB-lite"/>
    </source>
</evidence>
<evidence type="ECO:0000313" key="2">
    <source>
        <dbReference type="EMBL" id="KAI1849012.1"/>
    </source>
</evidence>
<proteinExistence type="predicted"/>
<feature type="compositionally biased region" description="Basic and acidic residues" evidence="1">
    <location>
        <begin position="582"/>
        <end position="591"/>
    </location>
</feature>
<name>A0A9Q0AHE5_9PEZI</name>
<evidence type="ECO:0000313" key="3">
    <source>
        <dbReference type="Proteomes" id="UP000829685"/>
    </source>
</evidence>
<dbReference type="Gene3D" id="3.80.10.10">
    <property type="entry name" value="Ribonuclease Inhibitor"/>
    <property type="match status" value="1"/>
</dbReference>
<accession>A0A9Q0AHE5</accession>
<feature type="compositionally biased region" description="Polar residues" evidence="1">
    <location>
        <begin position="568"/>
        <end position="581"/>
    </location>
</feature>
<evidence type="ECO:0008006" key="4">
    <source>
        <dbReference type="Google" id="ProtNLM"/>
    </source>
</evidence>
<protein>
    <recommendedName>
        <fullName evidence="4">F-box domain-containing protein</fullName>
    </recommendedName>
</protein>
<keyword evidence="3" id="KW-1185">Reference proteome</keyword>
<feature type="region of interest" description="Disordered" evidence="1">
    <location>
        <begin position="539"/>
        <end position="610"/>
    </location>
</feature>
<feature type="compositionally biased region" description="Polar residues" evidence="1">
    <location>
        <begin position="492"/>
        <end position="502"/>
    </location>
</feature>
<comment type="caution">
    <text evidence="2">The sequence shown here is derived from an EMBL/GenBank/DDBJ whole genome shotgun (WGS) entry which is preliminary data.</text>
</comment>
<dbReference type="Proteomes" id="UP000829685">
    <property type="component" value="Unassembled WGS sequence"/>
</dbReference>
<dbReference type="SUPFAM" id="SSF52047">
    <property type="entry name" value="RNI-like"/>
    <property type="match status" value="1"/>
</dbReference>
<gene>
    <name evidence="2" type="ORF">JX265_013709</name>
</gene>
<feature type="region of interest" description="Disordered" evidence="1">
    <location>
        <begin position="490"/>
        <end position="522"/>
    </location>
</feature>
<reference evidence="2" key="1">
    <citation type="submission" date="2021-03" db="EMBL/GenBank/DDBJ databases">
        <title>Revisited historic fungal species revealed as producer of novel bioactive compounds through whole genome sequencing and comparative genomics.</title>
        <authorList>
            <person name="Vignolle G.A."/>
            <person name="Hochenegger N."/>
            <person name="Mach R.L."/>
            <person name="Mach-Aigner A.R."/>
            <person name="Javad Rahimi M."/>
            <person name="Salim K.A."/>
            <person name="Chan C.M."/>
            <person name="Lim L.B.L."/>
            <person name="Cai F."/>
            <person name="Druzhinina I.S."/>
            <person name="U'Ren J.M."/>
            <person name="Derntl C."/>
        </authorList>
    </citation>
    <scope>NUCLEOTIDE SEQUENCE</scope>
    <source>
        <strain evidence="2">TUCIM 5799</strain>
    </source>
</reference>
<dbReference type="AlphaFoldDB" id="A0A9Q0AHE5"/>
<organism evidence="2 3">
    <name type="scientific">Neoarthrinium moseri</name>
    <dbReference type="NCBI Taxonomy" id="1658444"/>
    <lineage>
        <taxon>Eukaryota</taxon>
        <taxon>Fungi</taxon>
        <taxon>Dikarya</taxon>
        <taxon>Ascomycota</taxon>
        <taxon>Pezizomycotina</taxon>
        <taxon>Sordariomycetes</taxon>
        <taxon>Xylariomycetidae</taxon>
        <taxon>Amphisphaeriales</taxon>
        <taxon>Apiosporaceae</taxon>
        <taxon>Neoarthrinium</taxon>
    </lineage>
</organism>
<dbReference type="CDD" id="cd09917">
    <property type="entry name" value="F-box_SF"/>
    <property type="match status" value="1"/>
</dbReference>
<dbReference type="InterPro" id="IPR032675">
    <property type="entry name" value="LRR_dom_sf"/>
</dbReference>
<dbReference type="EMBL" id="JAFIMR010000080">
    <property type="protein sequence ID" value="KAI1849012.1"/>
    <property type="molecule type" value="Genomic_DNA"/>
</dbReference>
<sequence>MESLPSEVLVAIAAQLPTSADICQLRLVNRHFACAGFWVLFQRVHVLNTLNCLDQFKELDRSPRGSIRTVRHLTLHFGSWPTFSSRREWQSHPLLLRPQYGCEDDEAFKNYRRFIRDEASRDFDSDVVRFRGLLEMLPNLRSLSISEVNARRPAPLANAHYNQLKKHIRIVPYFQAPSEAVVSRVLCSVNVMNRLSNLTFEGYLNPNTAVNGMDFPGIRHLKIDCLLVDSTLAHHAVKFLRSFPNIVELDVRLDSMGPPSWRKLSLKELQWPRLQHVHLQDIWTTEDEFFDFIDRHKLEYLHLRNAVLAQGCWKRFFTRLWKSGKYIKIAGDDATQEQTQDSTGMSDLDQIMRTTDTTGVKNALLALQQAWQAFEDEMKLAQSNGGRWVGAHLSTEDCRLISTMVPRLISPELGQDLLLLINSNTNKRKAQDTETYDGGQPPKKRQLRSFAEMMDEMPLPKGPASKRKIPDTELDEAQLQRKRQLRGILGMTNGTSQPGITTSKRKLQDTAMDESSRPQKQRQLRSFAEMMDEMFLSKRPANKRKLQDMEGNEADLAHEKSQQHGIAESTTNEFSESSQRPLKSEEPDSKMMRAALYELPEWQSKEKKRG</sequence>